<gene>
    <name evidence="2" type="ORF">BDV98DRAFT_533529</name>
</gene>
<evidence type="ECO:0000313" key="3">
    <source>
        <dbReference type="Proteomes" id="UP000305067"/>
    </source>
</evidence>
<dbReference type="Gene3D" id="3.40.33.10">
    <property type="entry name" value="CAP"/>
    <property type="match status" value="1"/>
</dbReference>
<organism evidence="2 3">
    <name type="scientific">Pterulicium gracile</name>
    <dbReference type="NCBI Taxonomy" id="1884261"/>
    <lineage>
        <taxon>Eukaryota</taxon>
        <taxon>Fungi</taxon>
        <taxon>Dikarya</taxon>
        <taxon>Basidiomycota</taxon>
        <taxon>Agaricomycotina</taxon>
        <taxon>Agaricomycetes</taxon>
        <taxon>Agaricomycetidae</taxon>
        <taxon>Agaricales</taxon>
        <taxon>Pleurotineae</taxon>
        <taxon>Pterulaceae</taxon>
        <taxon>Pterulicium</taxon>
    </lineage>
</organism>
<dbReference type="Pfam" id="PF00188">
    <property type="entry name" value="CAP"/>
    <property type="match status" value="1"/>
</dbReference>
<feature type="non-terminal residue" evidence="2">
    <location>
        <position position="1"/>
    </location>
</feature>
<keyword evidence="3" id="KW-1185">Reference proteome</keyword>
<dbReference type="PANTHER" id="PTHR10334">
    <property type="entry name" value="CYSTEINE-RICH SECRETORY PROTEIN-RELATED"/>
    <property type="match status" value="1"/>
</dbReference>
<dbReference type="InterPro" id="IPR035940">
    <property type="entry name" value="CAP_sf"/>
</dbReference>
<accession>A0A5C3QAK2</accession>
<dbReference type="Proteomes" id="UP000305067">
    <property type="component" value="Unassembled WGS sequence"/>
</dbReference>
<dbReference type="InterPro" id="IPR001283">
    <property type="entry name" value="CRISP-related"/>
</dbReference>
<evidence type="ECO:0000313" key="2">
    <source>
        <dbReference type="EMBL" id="TFK98801.1"/>
    </source>
</evidence>
<evidence type="ECO:0000259" key="1">
    <source>
        <dbReference type="Pfam" id="PF00188"/>
    </source>
</evidence>
<dbReference type="STRING" id="1884261.A0A5C3QAK2"/>
<feature type="non-terminal residue" evidence="2">
    <location>
        <position position="74"/>
    </location>
</feature>
<name>A0A5C3QAK2_9AGAR</name>
<dbReference type="EMBL" id="ML178837">
    <property type="protein sequence ID" value="TFK98801.1"/>
    <property type="molecule type" value="Genomic_DNA"/>
</dbReference>
<dbReference type="SUPFAM" id="SSF55797">
    <property type="entry name" value="PR-1-like"/>
    <property type="match status" value="1"/>
</dbReference>
<dbReference type="InterPro" id="IPR014044">
    <property type="entry name" value="CAP_dom"/>
</dbReference>
<dbReference type="OrthoDB" id="337038at2759"/>
<sequence length="74" mass="8095">FLSAHNLVRVRHGAAPLTWSQQLVDAAQNCAQQCQFKHSGGAIESYGENLPAGTSSNYQLEDGIKQWADEESAY</sequence>
<proteinExistence type="predicted"/>
<protein>
    <submittedName>
        <fullName evidence="2">CAP domain-containing protein</fullName>
    </submittedName>
</protein>
<reference evidence="2 3" key="1">
    <citation type="journal article" date="2019" name="Nat. Ecol. Evol.">
        <title>Megaphylogeny resolves global patterns of mushroom evolution.</title>
        <authorList>
            <person name="Varga T."/>
            <person name="Krizsan K."/>
            <person name="Foldi C."/>
            <person name="Dima B."/>
            <person name="Sanchez-Garcia M."/>
            <person name="Sanchez-Ramirez S."/>
            <person name="Szollosi G.J."/>
            <person name="Szarkandi J.G."/>
            <person name="Papp V."/>
            <person name="Albert L."/>
            <person name="Andreopoulos W."/>
            <person name="Angelini C."/>
            <person name="Antonin V."/>
            <person name="Barry K.W."/>
            <person name="Bougher N.L."/>
            <person name="Buchanan P."/>
            <person name="Buyck B."/>
            <person name="Bense V."/>
            <person name="Catcheside P."/>
            <person name="Chovatia M."/>
            <person name="Cooper J."/>
            <person name="Damon W."/>
            <person name="Desjardin D."/>
            <person name="Finy P."/>
            <person name="Geml J."/>
            <person name="Haridas S."/>
            <person name="Hughes K."/>
            <person name="Justo A."/>
            <person name="Karasinski D."/>
            <person name="Kautmanova I."/>
            <person name="Kiss B."/>
            <person name="Kocsube S."/>
            <person name="Kotiranta H."/>
            <person name="LaButti K.M."/>
            <person name="Lechner B.E."/>
            <person name="Liimatainen K."/>
            <person name="Lipzen A."/>
            <person name="Lukacs Z."/>
            <person name="Mihaltcheva S."/>
            <person name="Morgado L.N."/>
            <person name="Niskanen T."/>
            <person name="Noordeloos M.E."/>
            <person name="Ohm R.A."/>
            <person name="Ortiz-Santana B."/>
            <person name="Ovrebo C."/>
            <person name="Racz N."/>
            <person name="Riley R."/>
            <person name="Savchenko A."/>
            <person name="Shiryaev A."/>
            <person name="Soop K."/>
            <person name="Spirin V."/>
            <person name="Szebenyi C."/>
            <person name="Tomsovsky M."/>
            <person name="Tulloss R.E."/>
            <person name="Uehling J."/>
            <person name="Grigoriev I.V."/>
            <person name="Vagvolgyi C."/>
            <person name="Papp T."/>
            <person name="Martin F.M."/>
            <person name="Miettinen O."/>
            <person name="Hibbett D.S."/>
            <person name="Nagy L.G."/>
        </authorList>
    </citation>
    <scope>NUCLEOTIDE SEQUENCE [LARGE SCALE GENOMIC DNA]</scope>
    <source>
        <strain evidence="2 3">CBS 309.79</strain>
    </source>
</reference>
<dbReference type="AlphaFoldDB" id="A0A5C3QAK2"/>
<feature type="domain" description="SCP" evidence="1">
    <location>
        <begin position="2"/>
        <end position="72"/>
    </location>
</feature>